<reference evidence="1" key="1">
    <citation type="submission" date="2024-05" db="EMBL/GenBank/DDBJ databases">
        <title>Isolation and characterization of Sporomusa carbonis sp. nov., a carboxydotrophic hydrogenogen in the genus of Sporomusa isolated from a charcoal burning pile.</title>
        <authorList>
            <person name="Boeer T."/>
            <person name="Rosenbaum F."/>
            <person name="Eysell L."/>
            <person name="Mueller V."/>
            <person name="Daniel R."/>
            <person name="Poehlein A."/>
        </authorList>
    </citation>
    <scope>NUCLEOTIDE SEQUENCE [LARGE SCALE GENOMIC DNA]</scope>
    <source>
        <strain evidence="1">DSM 3132</strain>
    </source>
</reference>
<dbReference type="EMBL" id="CP155571">
    <property type="protein sequence ID" value="XFO71186.1"/>
    <property type="molecule type" value="Genomic_DNA"/>
</dbReference>
<evidence type="ECO:0000313" key="2">
    <source>
        <dbReference type="Proteomes" id="UP000216052"/>
    </source>
</evidence>
<protein>
    <recommendedName>
        <fullName evidence="3">ASCH domain protein</fullName>
    </recommendedName>
</protein>
<accession>A0ABZ3IZR4</accession>
<proteinExistence type="predicted"/>
<gene>
    <name evidence="1" type="ORF">SPACI_012010</name>
</gene>
<evidence type="ECO:0008006" key="3">
    <source>
        <dbReference type="Google" id="ProtNLM"/>
    </source>
</evidence>
<dbReference type="Proteomes" id="UP000216052">
    <property type="component" value="Chromosome"/>
</dbReference>
<sequence>MQAINFSLPESYSILQAQSSGCTIRYGVKTDCYQEGQVVDITVGDTYMKKVKVYTAYIDKVLVKPIALLTGREIKGENQKLNTVDEFLVWYGRVLKKAVSGSDLVTVIYFSEITGCYGEV</sequence>
<organism evidence="1 2">
    <name type="scientific">Sporomusa acidovorans (strain ATCC 49682 / DSM 3132 / Mol)</name>
    <dbReference type="NCBI Taxonomy" id="1123286"/>
    <lineage>
        <taxon>Bacteria</taxon>
        <taxon>Bacillati</taxon>
        <taxon>Bacillota</taxon>
        <taxon>Negativicutes</taxon>
        <taxon>Selenomonadales</taxon>
        <taxon>Sporomusaceae</taxon>
        <taxon>Sporomusa</taxon>
    </lineage>
</organism>
<keyword evidence="2" id="KW-1185">Reference proteome</keyword>
<evidence type="ECO:0000313" key="1">
    <source>
        <dbReference type="EMBL" id="XFO71186.1"/>
    </source>
</evidence>
<name>A0ABZ3IZR4_SPOA4</name>